<dbReference type="InterPro" id="IPR046335">
    <property type="entry name" value="LacI/GalR-like_sensor"/>
</dbReference>
<dbReference type="CDD" id="cd01392">
    <property type="entry name" value="HTH_LacI"/>
    <property type="match status" value="1"/>
</dbReference>
<dbReference type="Pfam" id="PF00356">
    <property type="entry name" value="LacI"/>
    <property type="match status" value="1"/>
</dbReference>
<evidence type="ECO:0000259" key="5">
    <source>
        <dbReference type="PROSITE" id="PS50932"/>
    </source>
</evidence>
<evidence type="ECO:0000256" key="3">
    <source>
        <dbReference type="ARBA" id="ARBA00023163"/>
    </source>
</evidence>
<keyword evidence="3" id="KW-0804">Transcription</keyword>
<keyword evidence="1" id="KW-0805">Transcription regulation</keyword>
<keyword evidence="2" id="KW-0238">DNA-binding</keyword>
<dbReference type="SUPFAM" id="SSF53822">
    <property type="entry name" value="Periplasmic binding protein-like I"/>
    <property type="match status" value="1"/>
</dbReference>
<feature type="region of interest" description="Disordered" evidence="4">
    <location>
        <begin position="23"/>
        <end position="42"/>
    </location>
</feature>
<dbReference type="PANTHER" id="PTHR30146">
    <property type="entry name" value="LACI-RELATED TRANSCRIPTIONAL REPRESSOR"/>
    <property type="match status" value="1"/>
</dbReference>
<sequence length="402" mass="41824">MTAQSEKASDIIGLFVTVTGEDTMTRGQGRGGSHAAPSSTDVARLAGVSQKTVSRVFNDEPYVSADVRRRVTEAAEQLGYRRNNAARALASGRTRSIGVVTLGTALYGPASLLMGVERVVRDTGYALRVVNTVEGDPAGVAGAVESLLDQGVDGIVISEPIDEATDDGDMALRVTVPVLVIGASPFVTAPAVLNAGDGADLMARTATAHLLELGHTTVHHLAGPQRWHAARDRLEAWRATLTAHGRDVPEVVQGDWSAASGYAAGRELAGNSDVTAVFAANDDMAIGLIRALTEAGRRVPADVSVVGFDDIPVAAYVTPPLTTVRQPFDAVAQEGLKRLVHAIENPGTDPLPPSDPPVDLVVRASTAPPPSRRTPARGRRAAARVRVGTPASQPTGGAAPQH</sequence>
<evidence type="ECO:0000256" key="1">
    <source>
        <dbReference type="ARBA" id="ARBA00023015"/>
    </source>
</evidence>
<dbReference type="InterPro" id="IPR010982">
    <property type="entry name" value="Lambda_DNA-bd_dom_sf"/>
</dbReference>
<organism evidence="6 7">
    <name type="scientific">Streptomyces scabiei</name>
    <dbReference type="NCBI Taxonomy" id="1930"/>
    <lineage>
        <taxon>Bacteria</taxon>
        <taxon>Bacillati</taxon>
        <taxon>Actinomycetota</taxon>
        <taxon>Actinomycetes</taxon>
        <taxon>Kitasatosporales</taxon>
        <taxon>Streptomycetaceae</taxon>
        <taxon>Streptomyces</taxon>
    </lineage>
</organism>
<dbReference type="Pfam" id="PF13377">
    <property type="entry name" value="Peripla_BP_3"/>
    <property type="match status" value="1"/>
</dbReference>
<dbReference type="AlphaFoldDB" id="A0A100JIF8"/>
<gene>
    <name evidence="6" type="primary">rbsR_2</name>
    <name evidence="6" type="ORF">SsS58_00474</name>
</gene>
<comment type="caution">
    <text evidence="6">The sequence shown here is derived from an EMBL/GenBank/DDBJ whole genome shotgun (WGS) entry which is preliminary data.</text>
</comment>
<dbReference type="SMART" id="SM00354">
    <property type="entry name" value="HTH_LACI"/>
    <property type="match status" value="1"/>
</dbReference>
<dbReference type="InterPro" id="IPR000843">
    <property type="entry name" value="HTH_LacI"/>
</dbReference>
<dbReference type="PROSITE" id="PS50932">
    <property type="entry name" value="HTH_LACI_2"/>
    <property type="match status" value="1"/>
</dbReference>
<feature type="compositionally biased region" description="Basic residues" evidence="4">
    <location>
        <begin position="374"/>
        <end position="383"/>
    </location>
</feature>
<feature type="region of interest" description="Disordered" evidence="4">
    <location>
        <begin position="345"/>
        <end position="402"/>
    </location>
</feature>
<dbReference type="GO" id="GO:0003700">
    <property type="term" value="F:DNA-binding transcription factor activity"/>
    <property type="evidence" value="ECO:0007669"/>
    <property type="project" value="TreeGrafter"/>
</dbReference>
<feature type="domain" description="HTH lacI-type" evidence="5">
    <location>
        <begin position="37"/>
        <end position="91"/>
    </location>
</feature>
<evidence type="ECO:0000313" key="7">
    <source>
        <dbReference type="Proteomes" id="UP000067448"/>
    </source>
</evidence>
<reference evidence="6 7" key="2">
    <citation type="journal article" date="2016" name="Genome Announc.">
        <title>Draft Genome Sequences of Streptomyces scabiei S58, Streptomyces turgidiscabies T45, and Streptomyces acidiscabies a10, the Pathogens of Potato Common Scab, Isolated in Japan.</title>
        <authorList>
            <person name="Tomihama T."/>
            <person name="Nishi Y."/>
            <person name="Sakai M."/>
            <person name="Ikenaga M."/>
            <person name="Okubo T."/>
            <person name="Ikeda S."/>
        </authorList>
    </citation>
    <scope>NUCLEOTIDE SEQUENCE [LARGE SCALE GENOMIC DNA]</scope>
    <source>
        <strain evidence="6 7">S58</strain>
    </source>
</reference>
<reference evidence="7" key="3">
    <citation type="submission" date="2016-02" db="EMBL/GenBank/DDBJ databases">
        <title>Draft genome of pathogenic Streptomyces sp. in Japan.</title>
        <authorList>
            <person name="Tomihama T."/>
            <person name="Ikenaga M."/>
            <person name="Sakai M."/>
            <person name="Okubo T."/>
            <person name="Ikeda S."/>
        </authorList>
    </citation>
    <scope>NUCLEOTIDE SEQUENCE [LARGE SCALE GENOMIC DNA]</scope>
    <source>
        <strain evidence="7">S58</strain>
    </source>
</reference>
<dbReference type="Gene3D" id="1.10.260.40">
    <property type="entry name" value="lambda repressor-like DNA-binding domains"/>
    <property type="match status" value="1"/>
</dbReference>
<name>A0A100JIF8_STRSC</name>
<proteinExistence type="predicted"/>
<dbReference type="PANTHER" id="PTHR30146:SF109">
    <property type="entry name" value="HTH-TYPE TRANSCRIPTIONAL REGULATOR GALS"/>
    <property type="match status" value="1"/>
</dbReference>
<dbReference type="Proteomes" id="UP000067448">
    <property type="component" value="Unassembled WGS sequence"/>
</dbReference>
<dbReference type="SUPFAM" id="SSF47413">
    <property type="entry name" value="lambda repressor-like DNA-binding domains"/>
    <property type="match status" value="1"/>
</dbReference>
<dbReference type="GO" id="GO:0000976">
    <property type="term" value="F:transcription cis-regulatory region binding"/>
    <property type="evidence" value="ECO:0007669"/>
    <property type="project" value="TreeGrafter"/>
</dbReference>
<evidence type="ECO:0000256" key="2">
    <source>
        <dbReference type="ARBA" id="ARBA00023125"/>
    </source>
</evidence>
<evidence type="ECO:0000256" key="4">
    <source>
        <dbReference type="SAM" id="MobiDB-lite"/>
    </source>
</evidence>
<feature type="compositionally biased region" description="Low complexity" evidence="4">
    <location>
        <begin position="357"/>
        <end position="366"/>
    </location>
</feature>
<reference evidence="7" key="1">
    <citation type="submission" date="2015-11" db="EMBL/GenBank/DDBJ databases">
        <authorList>
            <consortium name="Cross-ministerial Strategic Innovation Promotion Program (SIP) consortium"/>
            <person name="Tomihama T."/>
            <person name="Ikenaga M."/>
            <person name="Sakai M."/>
            <person name="Okubo T."/>
            <person name="Ikeda S."/>
        </authorList>
    </citation>
    <scope>NUCLEOTIDE SEQUENCE [LARGE SCALE GENOMIC DNA]</scope>
    <source>
        <strain evidence="7">S58</strain>
    </source>
</reference>
<dbReference type="Gene3D" id="3.40.50.2300">
    <property type="match status" value="2"/>
</dbReference>
<dbReference type="EMBL" id="BCMM01000002">
    <property type="protein sequence ID" value="GAQ60134.1"/>
    <property type="molecule type" value="Genomic_DNA"/>
</dbReference>
<dbReference type="InterPro" id="IPR028082">
    <property type="entry name" value="Peripla_BP_I"/>
</dbReference>
<protein>
    <submittedName>
        <fullName evidence="6">Ribose operon repressor</fullName>
    </submittedName>
</protein>
<evidence type="ECO:0000313" key="6">
    <source>
        <dbReference type="EMBL" id="GAQ60134.1"/>
    </source>
</evidence>
<dbReference type="CDD" id="cd01574">
    <property type="entry name" value="PBP1_LacI"/>
    <property type="match status" value="1"/>
</dbReference>
<accession>A0A100JIF8</accession>